<dbReference type="Proteomes" id="UP000189580">
    <property type="component" value="Chromosome a"/>
</dbReference>
<dbReference type="OrthoDB" id="10396636at2759"/>
<keyword evidence="3" id="KW-1185">Reference proteome</keyword>
<evidence type="ECO:0000256" key="1">
    <source>
        <dbReference type="SAM" id="MobiDB-lite"/>
    </source>
</evidence>
<organism evidence="2 3">
    <name type="scientific">Sugiyamaella lignohabitans</name>
    <dbReference type="NCBI Taxonomy" id="796027"/>
    <lineage>
        <taxon>Eukaryota</taxon>
        <taxon>Fungi</taxon>
        <taxon>Dikarya</taxon>
        <taxon>Ascomycota</taxon>
        <taxon>Saccharomycotina</taxon>
        <taxon>Dipodascomycetes</taxon>
        <taxon>Dipodascales</taxon>
        <taxon>Trichomonascaceae</taxon>
        <taxon>Sugiyamaella</taxon>
    </lineage>
</organism>
<evidence type="ECO:0000313" key="3">
    <source>
        <dbReference type="Proteomes" id="UP000189580"/>
    </source>
</evidence>
<gene>
    <name evidence="2" type="ORF">AWJ20_1456</name>
</gene>
<feature type="region of interest" description="Disordered" evidence="1">
    <location>
        <begin position="1"/>
        <end position="21"/>
    </location>
</feature>
<dbReference type="KEGG" id="slb:AWJ20_1456"/>
<sequence>MLQIVPIPVQERASTPSPKYSTMAPVPPLTVKIPATLRITSLGEVQPLSLPVNLTPIILGAFNSHGKSAMTSTASAPPTPIANIPKPPALGVWESVPIIRAPGKA</sequence>
<protein>
    <submittedName>
        <fullName evidence="2">Uncharacterized protein</fullName>
    </submittedName>
</protein>
<reference evidence="2 3" key="1">
    <citation type="submission" date="2016-02" db="EMBL/GenBank/DDBJ databases">
        <title>Complete genome sequence and transcriptome regulation of the pentose utilising yeast Sugiyamaella lignohabitans.</title>
        <authorList>
            <person name="Bellasio M."/>
            <person name="Peymann A."/>
            <person name="Valli M."/>
            <person name="Sipitzky M."/>
            <person name="Graf A."/>
            <person name="Sauer M."/>
            <person name="Marx H."/>
            <person name="Mattanovich D."/>
        </authorList>
    </citation>
    <scope>NUCLEOTIDE SEQUENCE [LARGE SCALE GENOMIC DNA]</scope>
    <source>
        <strain evidence="2 3">CBS 10342</strain>
    </source>
</reference>
<evidence type="ECO:0000313" key="2">
    <source>
        <dbReference type="EMBL" id="ANB13174.1"/>
    </source>
</evidence>
<accession>A0A167DQL1</accession>
<name>A0A167DQL1_9ASCO</name>
<dbReference type="EMBL" id="CP014501">
    <property type="protein sequence ID" value="ANB13174.1"/>
    <property type="molecule type" value="Genomic_DNA"/>
</dbReference>
<proteinExistence type="predicted"/>
<dbReference type="RefSeq" id="XP_018735651.1">
    <property type="nucleotide sequence ID" value="XM_018878337.1"/>
</dbReference>
<dbReference type="AlphaFoldDB" id="A0A167DQL1"/>
<dbReference type="GeneID" id="30033260"/>